<dbReference type="PANTHER" id="PTHR43453:SF1">
    <property type="entry name" value="TRNA_RRNA METHYLTRANSFERASE SPOU TYPE DOMAIN-CONTAINING PROTEIN"/>
    <property type="match status" value="1"/>
</dbReference>
<protein>
    <recommendedName>
        <fullName evidence="7">tRNA (guanosine(18)-2'-O)-methyltransferase</fullName>
        <ecNumber evidence="7">2.1.1.34</ecNumber>
    </recommendedName>
    <alternativeName>
        <fullName evidence="7">tRNA [Gm18] methyltransferase</fullName>
    </alternativeName>
</protein>
<keyword evidence="2 7" id="KW-0489">Methyltransferase</keyword>
<evidence type="ECO:0000256" key="1">
    <source>
        <dbReference type="ARBA" id="ARBA00022555"/>
    </source>
</evidence>
<keyword evidence="4 7" id="KW-0949">S-adenosyl-L-methionine</keyword>
<dbReference type="GO" id="GO:0000049">
    <property type="term" value="F:tRNA binding"/>
    <property type="evidence" value="ECO:0007669"/>
    <property type="project" value="UniProtKB-UniRule"/>
</dbReference>
<feature type="domain" description="tRNA/rRNA methyltransferase SpoU type" evidence="8">
    <location>
        <begin position="49"/>
        <end position="189"/>
    </location>
</feature>
<evidence type="ECO:0000256" key="4">
    <source>
        <dbReference type="ARBA" id="ARBA00022691"/>
    </source>
</evidence>
<evidence type="ECO:0000256" key="7">
    <source>
        <dbReference type="HAMAP-Rule" id="MF_02060"/>
    </source>
</evidence>
<gene>
    <name evidence="7" type="primary">trmH</name>
    <name evidence="9" type="ORF">SAMN05444145_10348</name>
</gene>
<dbReference type="RefSeq" id="WP_026020676.1">
    <property type="nucleotide sequence ID" value="NZ_CAEG01000010.1"/>
</dbReference>
<dbReference type="OrthoDB" id="9794400at2"/>
<comment type="similarity">
    <text evidence="7">Belongs to the class IV-like SAM-binding methyltransferase superfamily. RNA methyltransferase TrmH family.</text>
</comment>
<comment type="function">
    <text evidence="7">Catalyzes the 2'-O methylation of guanosine at position 18 in tRNA.</text>
</comment>
<feature type="binding site" evidence="7">
    <location>
        <position position="125"/>
    </location>
    <ligand>
        <name>S-adenosyl-L-methionine</name>
        <dbReference type="ChEBI" id="CHEBI:59789"/>
    </ligand>
</feature>
<dbReference type="SUPFAM" id="SSF75217">
    <property type="entry name" value="alpha/beta knot"/>
    <property type="match status" value="1"/>
</dbReference>
<sequence length="236" mass="26328">MKNTANNALTEFGSESGPCWERIACLREFMMPERYEVLRKTVGMRTRYMTVLAENMYHGQNAAALIRHCEAFGVQEMHTVEALCSFEPNPDIARGAERWVDVRQHPSTAEAIAALRGAGYRIVATTPHREDVTPETFDVARGPFALVFGTEHAGISDEVIASADEFLRIPMCGMVESLNVSASAAILIYMLSERIRLTVDGWRMTPAEQAEVLDGWMRASVKDAEAILIRKFGENE</sequence>
<dbReference type="GO" id="GO:0141100">
    <property type="term" value="F:tRNA (guanine(18)-2'-O)-methyltransferase activity"/>
    <property type="evidence" value="ECO:0007669"/>
    <property type="project" value="UniProtKB-UniRule"/>
</dbReference>
<reference evidence="9 10" key="1">
    <citation type="submission" date="2016-10" db="EMBL/GenBank/DDBJ databases">
        <authorList>
            <person name="de Groot N.N."/>
        </authorList>
    </citation>
    <scope>NUCLEOTIDE SEQUENCE [LARGE SCALE GENOMIC DNA]</scope>
    <source>
        <strain evidence="9 10">DSM 25383</strain>
    </source>
</reference>
<dbReference type="InterPro" id="IPR001537">
    <property type="entry name" value="SpoU_MeTrfase"/>
</dbReference>
<comment type="catalytic activity">
    <reaction evidence="7">
        <text>guanosine(18) in tRNA + S-adenosyl-L-methionine = 2'-O-methylguanosine(18) in tRNA + S-adenosyl-L-homocysteine + H(+)</text>
        <dbReference type="Rhea" id="RHEA:20077"/>
        <dbReference type="Rhea" id="RHEA-COMP:10190"/>
        <dbReference type="Rhea" id="RHEA-COMP:10192"/>
        <dbReference type="ChEBI" id="CHEBI:15378"/>
        <dbReference type="ChEBI" id="CHEBI:57856"/>
        <dbReference type="ChEBI" id="CHEBI:59789"/>
        <dbReference type="ChEBI" id="CHEBI:74269"/>
        <dbReference type="ChEBI" id="CHEBI:74445"/>
        <dbReference type="EC" id="2.1.1.34"/>
    </reaction>
</comment>
<dbReference type="Gene3D" id="3.40.1280.10">
    <property type="match status" value="1"/>
</dbReference>
<feature type="binding site" evidence="7">
    <location>
        <position position="178"/>
    </location>
    <ligand>
        <name>S-adenosyl-L-methionine</name>
        <dbReference type="ChEBI" id="CHEBI:59789"/>
    </ligand>
</feature>
<organism evidence="9 10">
    <name type="scientific">Alistipes timonensis JC136</name>
    <dbReference type="NCBI Taxonomy" id="1033731"/>
    <lineage>
        <taxon>Bacteria</taxon>
        <taxon>Pseudomonadati</taxon>
        <taxon>Bacteroidota</taxon>
        <taxon>Bacteroidia</taxon>
        <taxon>Bacteroidales</taxon>
        <taxon>Rikenellaceae</taxon>
        <taxon>Alistipes</taxon>
    </lineage>
</organism>
<dbReference type="InterPro" id="IPR033671">
    <property type="entry name" value="TrmH"/>
</dbReference>
<evidence type="ECO:0000259" key="8">
    <source>
        <dbReference type="Pfam" id="PF00588"/>
    </source>
</evidence>
<proteinExistence type="inferred from homology"/>
<evidence type="ECO:0000256" key="3">
    <source>
        <dbReference type="ARBA" id="ARBA00022679"/>
    </source>
</evidence>
<comment type="caution">
    <text evidence="7">Lacks conserved residue(s) required for the propagation of feature annotation.</text>
</comment>
<evidence type="ECO:0000256" key="5">
    <source>
        <dbReference type="ARBA" id="ARBA00022694"/>
    </source>
</evidence>
<dbReference type="HAMAP" id="MF_02060">
    <property type="entry name" value="tRNA_methyltr_TrmH"/>
    <property type="match status" value="1"/>
</dbReference>
<evidence type="ECO:0000256" key="6">
    <source>
        <dbReference type="ARBA" id="ARBA00022884"/>
    </source>
</evidence>
<accession>A0A1H4AKT2</accession>
<evidence type="ECO:0000313" key="9">
    <source>
        <dbReference type="EMBL" id="SEA36563.1"/>
    </source>
</evidence>
<dbReference type="InterPro" id="IPR029028">
    <property type="entry name" value="Alpha/beta_knot_MTases"/>
</dbReference>
<dbReference type="Proteomes" id="UP000183253">
    <property type="component" value="Unassembled WGS sequence"/>
</dbReference>
<dbReference type="EMBL" id="FNRI01000003">
    <property type="protein sequence ID" value="SEA36563.1"/>
    <property type="molecule type" value="Genomic_DNA"/>
</dbReference>
<dbReference type="EC" id="2.1.1.34" evidence="7"/>
<keyword evidence="10" id="KW-1185">Reference proteome</keyword>
<evidence type="ECO:0000313" key="10">
    <source>
        <dbReference type="Proteomes" id="UP000183253"/>
    </source>
</evidence>
<keyword evidence="6 7" id="KW-0694">RNA-binding</keyword>
<name>A0A1H4AKT2_9BACT</name>
<dbReference type="CDD" id="cd18092">
    <property type="entry name" value="SpoU-like_TrmH"/>
    <property type="match status" value="1"/>
</dbReference>
<keyword evidence="3 7" id="KW-0808">Transferase</keyword>
<dbReference type="STRING" id="1033731.SAMN05444145_10348"/>
<dbReference type="PANTHER" id="PTHR43453">
    <property type="entry name" value="RRNA METHYLASE-LIKE"/>
    <property type="match status" value="1"/>
</dbReference>
<dbReference type="InterPro" id="IPR029026">
    <property type="entry name" value="tRNA_m1G_MTases_N"/>
</dbReference>
<dbReference type="Pfam" id="PF00588">
    <property type="entry name" value="SpoU_methylase"/>
    <property type="match status" value="1"/>
</dbReference>
<dbReference type="GO" id="GO:0002938">
    <property type="term" value="P:tRNA guanine ribose methylation"/>
    <property type="evidence" value="ECO:0007669"/>
    <property type="project" value="UniProtKB-UniRule"/>
</dbReference>
<dbReference type="AlphaFoldDB" id="A0A1H4AKT2"/>
<feature type="binding site" evidence="7">
    <location>
        <position position="169"/>
    </location>
    <ligand>
        <name>S-adenosyl-L-methionine</name>
        <dbReference type="ChEBI" id="CHEBI:59789"/>
    </ligand>
</feature>
<keyword evidence="5 7" id="KW-0819">tRNA processing</keyword>
<keyword evidence="1 7" id="KW-0820">tRNA-binding</keyword>
<evidence type="ECO:0000256" key="2">
    <source>
        <dbReference type="ARBA" id="ARBA00022603"/>
    </source>
</evidence>